<dbReference type="Gramene" id="NC7G0295840.1">
    <property type="protein sequence ID" value="NC7G0295840.1:cds"/>
    <property type="gene ID" value="NC7G0295840"/>
</dbReference>
<feature type="region of interest" description="Disordered" evidence="1">
    <location>
        <begin position="235"/>
        <end position="283"/>
    </location>
</feature>
<organism evidence="2">
    <name type="scientific">Nymphaea colorata</name>
    <name type="common">pocket water lily</name>
    <dbReference type="NCBI Taxonomy" id="210225"/>
    <lineage>
        <taxon>Eukaryota</taxon>
        <taxon>Viridiplantae</taxon>
        <taxon>Streptophyta</taxon>
        <taxon>Embryophyta</taxon>
        <taxon>Tracheophyta</taxon>
        <taxon>Spermatophyta</taxon>
        <taxon>Magnoliopsida</taxon>
        <taxon>Nymphaeales</taxon>
        <taxon>Nymphaeaceae</taxon>
        <taxon>Nymphaea</taxon>
    </lineage>
</organism>
<dbReference type="EMBL" id="LR721785">
    <property type="protein sequence ID" value="VVW56733.1"/>
    <property type="molecule type" value="Genomic_DNA"/>
</dbReference>
<dbReference type="Pfam" id="PF07816">
    <property type="entry name" value="DUF1645"/>
    <property type="match status" value="1"/>
</dbReference>
<dbReference type="InterPro" id="IPR012442">
    <property type="entry name" value="DUF1645_plant"/>
</dbReference>
<dbReference type="AlphaFoldDB" id="A0A5K1EWL4"/>
<feature type="compositionally biased region" description="Low complexity" evidence="1">
    <location>
        <begin position="203"/>
        <end position="219"/>
    </location>
</feature>
<evidence type="ECO:0000313" key="2">
    <source>
        <dbReference type="EMBL" id="VVW56733.1"/>
    </source>
</evidence>
<dbReference type="PANTHER" id="PTHR33095">
    <property type="entry name" value="OS07G0619500 PROTEIN"/>
    <property type="match status" value="1"/>
</dbReference>
<dbReference type="OMA" id="PLNGPRC"/>
<evidence type="ECO:0000256" key="1">
    <source>
        <dbReference type="SAM" id="MobiDB-lite"/>
    </source>
</evidence>
<feature type="compositionally biased region" description="Low complexity" evidence="1">
    <location>
        <begin position="245"/>
        <end position="267"/>
    </location>
</feature>
<reference evidence="2" key="1">
    <citation type="submission" date="2019-09" db="EMBL/GenBank/DDBJ databases">
        <authorList>
            <person name="Zhang L."/>
        </authorList>
    </citation>
    <scope>NUCLEOTIDE SEQUENCE</scope>
</reference>
<accession>A0A5K1EWL4</accession>
<dbReference type="PANTHER" id="PTHR33095:SF81">
    <property type="entry name" value="OS07G0619500 PROTEIN"/>
    <property type="match status" value="1"/>
</dbReference>
<sequence>MEIMRPVDLQLDSACSSPFTTAPSSPTRRTGVGLFYFSAPTSPSRTQSAVVPFVWEESPGKPKGSGSPVVNDFEFEFSARFAEKPAISSADELFYEGKIRPLKLPPRLLTPEGSLPASPKSPKSTLSPKSPKSTLSPKKLLRGAFSRPAMKDFDPFEAALEEARKTASRRERGTRRTRSLSPLRTNFFRRGVAQEETERLKPSSAGSSSSSSAATGSSGKRWRLKDLLFRSASEGREKKLEVKNSSFRSTDSSRSSSNRRVASRSSSQELRYSANRTVSEEFRDGTSVPYRRGFLACLGFGPGSVRGFAGQLGSAMRRSAGDYGGK</sequence>
<feature type="region of interest" description="Disordered" evidence="1">
    <location>
        <begin position="105"/>
        <end position="146"/>
    </location>
</feature>
<feature type="compositionally biased region" description="Polar residues" evidence="1">
    <location>
        <begin position="268"/>
        <end position="277"/>
    </location>
</feature>
<proteinExistence type="predicted"/>
<feature type="compositionally biased region" description="Low complexity" evidence="1">
    <location>
        <begin position="105"/>
        <end position="138"/>
    </location>
</feature>
<feature type="compositionally biased region" description="Basic and acidic residues" evidence="1">
    <location>
        <begin position="192"/>
        <end position="201"/>
    </location>
</feature>
<feature type="region of interest" description="Disordered" evidence="1">
    <location>
        <begin position="163"/>
        <end position="219"/>
    </location>
</feature>
<dbReference type="OrthoDB" id="667051at2759"/>
<name>A0A5K1EWL4_9MAGN</name>
<gene>
    <name evidence="2" type="ORF">NYM_LOCUS24118</name>
</gene>
<protein>
    <submittedName>
        <fullName evidence="2">Uncharacterized protein</fullName>
    </submittedName>
</protein>